<accession>A0A183LWF3</accession>
<proteinExistence type="predicted"/>
<dbReference type="Proteomes" id="UP000277204">
    <property type="component" value="Unassembled WGS sequence"/>
</dbReference>
<name>A0A183LWF3_9TREM</name>
<dbReference type="AlphaFoldDB" id="A0A183LWF3"/>
<protein>
    <submittedName>
        <fullName evidence="1">Uncharacterized protein</fullName>
    </submittedName>
</protein>
<dbReference type="GO" id="GO:0005524">
    <property type="term" value="F:ATP binding"/>
    <property type="evidence" value="ECO:0007669"/>
    <property type="project" value="InterPro"/>
</dbReference>
<organism evidence="1 2">
    <name type="scientific">Schistosoma margrebowiei</name>
    <dbReference type="NCBI Taxonomy" id="48269"/>
    <lineage>
        <taxon>Eukaryota</taxon>
        <taxon>Metazoa</taxon>
        <taxon>Spiralia</taxon>
        <taxon>Lophotrochozoa</taxon>
        <taxon>Platyhelminthes</taxon>
        <taxon>Trematoda</taxon>
        <taxon>Digenea</taxon>
        <taxon>Strigeidida</taxon>
        <taxon>Schistosomatoidea</taxon>
        <taxon>Schistosomatidae</taxon>
        <taxon>Schistosoma</taxon>
    </lineage>
</organism>
<dbReference type="EMBL" id="UZAI01003442">
    <property type="protein sequence ID" value="VDO79827.1"/>
    <property type="molecule type" value="Genomic_DNA"/>
</dbReference>
<dbReference type="Pfam" id="PF00004">
    <property type="entry name" value="AAA"/>
    <property type="match status" value="1"/>
</dbReference>
<dbReference type="SUPFAM" id="SSF52540">
    <property type="entry name" value="P-loop containing nucleoside triphosphate hydrolases"/>
    <property type="match status" value="1"/>
</dbReference>
<sequence>WDKILNELDNHIPKILDEIWELINQWCYKDKSFLNITSYKNVFCQQSIKNSLALMSELLNKYFPRELWELRKDGMKPCHIHFPTDYTLEPLPIPGDLTILASVYQSNLTLIDYYWSEWRNIEDQPVFYEILIRNLFLFSFIWGIGGGLAGDPRLKSRFETIILRILKDFIRLPNSLNIHSIDNSSSILSIESYYTNQMNYYTSIKWNNHNHENVYENIKEFQYSLFHCLINLRTGYLIPFWYTDYLQLHWPEEYDIIQPMGNTYHTKPLLPTLFHLTVHLFTGSLFIQSGRPVIISGPFGSGKSQLAIAISQNSERSKQLISSYNNNNDKTGKKCTNSFRIQSNDFLHRIIANSQKTNNQYPKQIFDKKINLMNNVIILEDVHLISKTATTQRIWNQELRNQLTTCNLNHNNYFKSKYNFIPILTSLDHDHQLYFSTTLNSLMYQFAYISLTDPCLLFVKEMNIDGFLYEQNIYGFSPISLLCQSMMCHSLSRISGMLVERFSWIIWYMHCALMKERCTYNNTKVDWLIMHKIAHSMGYHLKNYYPCKATDEIPLSSSIVSDNINRHIYSRWTPLCRSSF</sequence>
<dbReference type="Gene3D" id="3.40.50.300">
    <property type="entry name" value="P-loop containing nucleotide triphosphate hydrolases"/>
    <property type="match status" value="1"/>
</dbReference>
<reference evidence="1 2" key="1">
    <citation type="submission" date="2018-11" db="EMBL/GenBank/DDBJ databases">
        <authorList>
            <consortium name="Pathogen Informatics"/>
        </authorList>
    </citation>
    <scope>NUCLEOTIDE SEQUENCE [LARGE SCALE GENOMIC DNA]</scope>
    <source>
        <strain evidence="1 2">Zambia</strain>
    </source>
</reference>
<dbReference type="STRING" id="48269.A0A183LWF3"/>
<dbReference type="GO" id="GO:0016887">
    <property type="term" value="F:ATP hydrolysis activity"/>
    <property type="evidence" value="ECO:0007669"/>
    <property type="project" value="InterPro"/>
</dbReference>
<evidence type="ECO:0000313" key="2">
    <source>
        <dbReference type="Proteomes" id="UP000277204"/>
    </source>
</evidence>
<dbReference type="InterPro" id="IPR041466">
    <property type="entry name" value="Dynein_AAA5_ext"/>
</dbReference>
<evidence type="ECO:0000313" key="1">
    <source>
        <dbReference type="EMBL" id="VDO79827.1"/>
    </source>
</evidence>
<dbReference type="Pfam" id="PF17852">
    <property type="entry name" value="Dynein_AAA_lid"/>
    <property type="match status" value="1"/>
</dbReference>
<gene>
    <name evidence="1" type="ORF">SMRZ_LOCUS8128</name>
</gene>
<dbReference type="InterPro" id="IPR003959">
    <property type="entry name" value="ATPase_AAA_core"/>
</dbReference>
<feature type="non-terminal residue" evidence="1">
    <location>
        <position position="1"/>
    </location>
</feature>
<keyword evidence="2" id="KW-1185">Reference proteome</keyword>
<dbReference type="InterPro" id="IPR027417">
    <property type="entry name" value="P-loop_NTPase"/>
</dbReference>